<organism evidence="12 13">
    <name type="scientific">Glomus cerebriforme</name>
    <dbReference type="NCBI Taxonomy" id="658196"/>
    <lineage>
        <taxon>Eukaryota</taxon>
        <taxon>Fungi</taxon>
        <taxon>Fungi incertae sedis</taxon>
        <taxon>Mucoromycota</taxon>
        <taxon>Glomeromycotina</taxon>
        <taxon>Glomeromycetes</taxon>
        <taxon>Glomerales</taxon>
        <taxon>Glomeraceae</taxon>
        <taxon>Glomus</taxon>
    </lineage>
</organism>
<dbReference type="GO" id="GO:0050567">
    <property type="term" value="F:glutaminyl-tRNA synthase (glutamine-hydrolyzing) activity"/>
    <property type="evidence" value="ECO:0007669"/>
    <property type="project" value="UniProtKB-UniRule"/>
</dbReference>
<dbReference type="OrthoDB" id="1722066at2759"/>
<dbReference type="InterPro" id="IPR018027">
    <property type="entry name" value="Asn/Gln_amidotransferase"/>
</dbReference>
<evidence type="ECO:0000256" key="8">
    <source>
        <dbReference type="ARBA" id="ARBA00047380"/>
    </source>
</evidence>
<name>A0A397SZR7_9GLOM</name>
<keyword evidence="6 10" id="KW-0648">Protein biosynthesis</keyword>
<dbReference type="PROSITE" id="PS01234">
    <property type="entry name" value="GATB"/>
    <property type="match status" value="1"/>
</dbReference>
<dbReference type="InterPro" id="IPR042114">
    <property type="entry name" value="GatB_C_1"/>
</dbReference>
<evidence type="ECO:0000256" key="1">
    <source>
        <dbReference type="ARBA" id="ARBA00005306"/>
    </source>
</evidence>
<dbReference type="GO" id="GO:0005739">
    <property type="term" value="C:mitochondrion"/>
    <property type="evidence" value="ECO:0007669"/>
    <property type="project" value="UniProtKB-SubCell"/>
</dbReference>
<comment type="catalytic activity">
    <reaction evidence="8">
        <text>L-aspartyl-tRNA(Asn) + L-glutamine + ATP + H2O = L-asparaginyl-tRNA(Asn) + L-glutamate + ADP + phosphate + 2 H(+)</text>
        <dbReference type="Rhea" id="RHEA:14513"/>
        <dbReference type="Rhea" id="RHEA-COMP:9674"/>
        <dbReference type="Rhea" id="RHEA-COMP:9677"/>
        <dbReference type="ChEBI" id="CHEBI:15377"/>
        <dbReference type="ChEBI" id="CHEBI:15378"/>
        <dbReference type="ChEBI" id="CHEBI:29985"/>
        <dbReference type="ChEBI" id="CHEBI:30616"/>
        <dbReference type="ChEBI" id="CHEBI:43474"/>
        <dbReference type="ChEBI" id="CHEBI:58359"/>
        <dbReference type="ChEBI" id="CHEBI:78515"/>
        <dbReference type="ChEBI" id="CHEBI:78516"/>
        <dbReference type="ChEBI" id="CHEBI:456216"/>
    </reaction>
</comment>
<protein>
    <recommendedName>
        <fullName evidence="10">Glutamyl-tRNA(Gln) amidotransferase subunit B, mitochondrial</fullName>
        <shortName evidence="10">Glu-AdT subunit B</shortName>
        <ecNumber evidence="10">6.3.5.-</ecNumber>
    </recommendedName>
</protein>
<evidence type="ECO:0000256" key="6">
    <source>
        <dbReference type="ARBA" id="ARBA00022917"/>
    </source>
</evidence>
<dbReference type="AlphaFoldDB" id="A0A397SZR7"/>
<dbReference type="GO" id="GO:0005524">
    <property type="term" value="F:ATP binding"/>
    <property type="evidence" value="ECO:0007669"/>
    <property type="project" value="UniProtKB-KW"/>
</dbReference>
<dbReference type="Pfam" id="PF02637">
    <property type="entry name" value="GatB_Yqey"/>
    <property type="match status" value="1"/>
</dbReference>
<evidence type="ECO:0000256" key="5">
    <source>
        <dbReference type="ARBA" id="ARBA00022840"/>
    </source>
</evidence>
<evidence type="ECO:0000256" key="9">
    <source>
        <dbReference type="ARBA" id="ARBA00047913"/>
    </source>
</evidence>
<feature type="domain" description="Asn/Gln amidotransferase" evidence="11">
    <location>
        <begin position="361"/>
        <end position="508"/>
    </location>
</feature>
<gene>
    <name evidence="12" type="ORF">C1645_695287</name>
</gene>
<dbReference type="NCBIfam" id="NF004012">
    <property type="entry name" value="PRK05477.1-2"/>
    <property type="match status" value="1"/>
</dbReference>
<comment type="caution">
    <text evidence="12">The sequence shown here is derived from an EMBL/GenBank/DDBJ whole genome shotgun (WGS) entry which is preliminary data.</text>
</comment>
<dbReference type="SUPFAM" id="SSF89095">
    <property type="entry name" value="GatB/YqeY motif"/>
    <property type="match status" value="1"/>
</dbReference>
<dbReference type="Gene3D" id="1.10.150.380">
    <property type="entry name" value="GatB domain, N-terminal subdomain"/>
    <property type="match status" value="1"/>
</dbReference>
<dbReference type="STRING" id="658196.A0A397SZR7"/>
<dbReference type="GO" id="GO:0016740">
    <property type="term" value="F:transferase activity"/>
    <property type="evidence" value="ECO:0007669"/>
    <property type="project" value="UniProtKB-KW"/>
</dbReference>
<dbReference type="InterPro" id="IPR017959">
    <property type="entry name" value="Asn/Gln-tRNA_amidoTrfase_suB/E"/>
</dbReference>
<keyword evidence="3 10" id="KW-0436">Ligase</keyword>
<comment type="function">
    <text evidence="10">Allows the formation of correctly charged Gln-tRNA(Gln) through the transamidation of misacylated Glu-tRNA(Gln) in the mitochondria. The reaction takes place in the presence of glutamine and ATP through an activated gamma-phospho-Glu-tRNA(Gln).</text>
</comment>
<dbReference type="GO" id="GO:0070681">
    <property type="term" value="P:glutaminyl-tRNAGln biosynthesis via transamidation"/>
    <property type="evidence" value="ECO:0007669"/>
    <property type="project" value="UniProtKB-UniRule"/>
</dbReference>
<keyword evidence="5 10" id="KW-0067">ATP-binding</keyword>
<dbReference type="EMBL" id="QKYT01000270">
    <property type="protein sequence ID" value="RIA88294.1"/>
    <property type="molecule type" value="Genomic_DNA"/>
</dbReference>
<sequence>MWSFVKIINSYSNVAKSFRYNTKKFSTRDLHQKNWEAIIGLEIHAQINSKKKLFSNSSTSFNEPVNTNVSVIDAAFPGTIPRANSKCIELTVATSLALSGNVQSVSFFDRKHYFYPDLPAGYQITQHYAPISLGGKITLSPLDGLEYETDVRIKQIQIEQDTGKSIHDVRPGIVLIDLNRSGTGLMEIVTEPDIRSSKEAGLTVRKLQTLLRTLGSSDGNMEEGSLRCDVNVSVHEAGTPFGTRCEIKNLNSIKFLMAAIDVEIERQIAELKKGRAISQETRGYDVTANKTFRLRTKETSTDYRYMPEPDLPSLIITEDYLTRIYNTLPELPDDRKRRLMNQYNISLHDVMSLMHEGGGVEYFEEATKNRNPHHVVNWITHELYGLLNINNIKFNNNPVTTQQLGSIIDSIETGDISAKIGKKVLLQMVSGDKRLSSDIIQEKGWKQLTNMNELEIICKNILSQNPEQVQQYKQGNKNIYRWFVGQVMKETKSKANPKLVNDILTKYLD</sequence>
<comment type="subunit">
    <text evidence="2">Heterotrimer of A, B and C subunits.</text>
</comment>
<dbReference type="NCBIfam" id="NF004014">
    <property type="entry name" value="PRK05477.1-4"/>
    <property type="match status" value="1"/>
</dbReference>
<evidence type="ECO:0000256" key="3">
    <source>
        <dbReference type="ARBA" id="ARBA00022598"/>
    </source>
</evidence>
<dbReference type="InterPro" id="IPR014746">
    <property type="entry name" value="Gln_synth/guanido_kin_cat_dom"/>
</dbReference>
<dbReference type="HAMAP" id="MF_00121">
    <property type="entry name" value="GatB"/>
    <property type="match status" value="1"/>
</dbReference>
<dbReference type="SMART" id="SM00845">
    <property type="entry name" value="GatB_Yqey"/>
    <property type="match status" value="1"/>
</dbReference>
<dbReference type="InterPro" id="IPR004413">
    <property type="entry name" value="GatB"/>
</dbReference>
<dbReference type="GO" id="GO:0030956">
    <property type="term" value="C:glutamyl-tRNA(Gln) amidotransferase complex"/>
    <property type="evidence" value="ECO:0007669"/>
    <property type="project" value="UniProtKB-UniRule"/>
</dbReference>
<comment type="function">
    <text evidence="7">Allows the formation of correctly charged Asn-tRNA(Asn) or Gln-tRNA(Gln) through the transamidation of misacylated Asp-tRNA(Asn) or Glu-tRNA(Gln) in organisms which lack either or both of asparaginyl-tRNA or glutaminyl-tRNA synthetases. The reaction takes place in the presence of glutamine and ATP through an activated phospho-Asp-tRNA(Asn) or phospho-Glu-tRNA(Gln).</text>
</comment>
<keyword evidence="4 10" id="KW-0547">Nucleotide-binding</keyword>
<reference evidence="12 13" key="1">
    <citation type="submission" date="2018-06" db="EMBL/GenBank/DDBJ databases">
        <title>Comparative genomics reveals the genomic features of Rhizophagus irregularis, R. cerebriforme, R. diaphanum and Gigaspora rosea, and their symbiotic lifestyle signature.</title>
        <authorList>
            <person name="Morin E."/>
            <person name="San Clemente H."/>
            <person name="Chen E.C.H."/>
            <person name="De La Providencia I."/>
            <person name="Hainaut M."/>
            <person name="Kuo A."/>
            <person name="Kohler A."/>
            <person name="Murat C."/>
            <person name="Tang N."/>
            <person name="Roy S."/>
            <person name="Loubradou J."/>
            <person name="Henrissat B."/>
            <person name="Grigoriev I.V."/>
            <person name="Corradi N."/>
            <person name="Roux C."/>
            <person name="Martin F.M."/>
        </authorList>
    </citation>
    <scope>NUCLEOTIDE SEQUENCE [LARGE SCALE GENOMIC DNA]</scope>
    <source>
        <strain evidence="12 13">DAOM 227022</strain>
    </source>
</reference>
<dbReference type="GO" id="GO:0050566">
    <property type="term" value="F:asparaginyl-tRNA synthase (glutamine-hydrolyzing) activity"/>
    <property type="evidence" value="ECO:0007669"/>
    <property type="project" value="RHEA"/>
</dbReference>
<proteinExistence type="inferred from homology"/>
<dbReference type="Pfam" id="PF02934">
    <property type="entry name" value="GatB_N"/>
    <property type="match status" value="1"/>
</dbReference>
<comment type="catalytic activity">
    <reaction evidence="9 10">
        <text>L-glutamyl-tRNA(Gln) + L-glutamine + ATP + H2O = L-glutaminyl-tRNA(Gln) + L-glutamate + ADP + phosphate + H(+)</text>
        <dbReference type="Rhea" id="RHEA:17521"/>
        <dbReference type="Rhea" id="RHEA-COMP:9681"/>
        <dbReference type="Rhea" id="RHEA-COMP:9684"/>
        <dbReference type="ChEBI" id="CHEBI:15377"/>
        <dbReference type="ChEBI" id="CHEBI:15378"/>
        <dbReference type="ChEBI" id="CHEBI:29985"/>
        <dbReference type="ChEBI" id="CHEBI:30616"/>
        <dbReference type="ChEBI" id="CHEBI:43474"/>
        <dbReference type="ChEBI" id="CHEBI:58359"/>
        <dbReference type="ChEBI" id="CHEBI:78520"/>
        <dbReference type="ChEBI" id="CHEBI:78521"/>
        <dbReference type="ChEBI" id="CHEBI:456216"/>
    </reaction>
</comment>
<dbReference type="InterPro" id="IPR023168">
    <property type="entry name" value="GatB_Yqey_C_2"/>
</dbReference>
<evidence type="ECO:0000256" key="10">
    <source>
        <dbReference type="HAMAP-Rule" id="MF_03147"/>
    </source>
</evidence>
<dbReference type="PANTHER" id="PTHR11659">
    <property type="entry name" value="GLUTAMYL-TRNA GLN AMIDOTRANSFERASE SUBUNIT B MITOCHONDRIAL AND PROKARYOTIC PET112-RELATED"/>
    <property type="match status" value="1"/>
</dbReference>
<evidence type="ECO:0000313" key="12">
    <source>
        <dbReference type="EMBL" id="RIA88294.1"/>
    </source>
</evidence>
<evidence type="ECO:0000259" key="11">
    <source>
        <dbReference type="SMART" id="SM00845"/>
    </source>
</evidence>
<dbReference type="InterPro" id="IPR017958">
    <property type="entry name" value="Gln-tRNA_amidoTrfase_suB_CS"/>
</dbReference>
<accession>A0A397SZR7</accession>
<evidence type="ECO:0000256" key="2">
    <source>
        <dbReference type="ARBA" id="ARBA00011123"/>
    </source>
</evidence>
<keyword evidence="13" id="KW-1185">Reference proteome</keyword>
<keyword evidence="12" id="KW-0808">Transferase</keyword>
<evidence type="ECO:0000313" key="13">
    <source>
        <dbReference type="Proteomes" id="UP000265703"/>
    </source>
</evidence>
<dbReference type="FunFam" id="1.10.10.410:FF:000001">
    <property type="entry name" value="Aspartyl/glutamyl-tRNA(Asn/Gln) amidotransferase subunit B"/>
    <property type="match status" value="1"/>
</dbReference>
<comment type="subcellular location">
    <subcellularLocation>
        <location evidence="10">Mitochondrion</location>
    </subcellularLocation>
</comment>
<dbReference type="EC" id="6.3.5.-" evidence="10"/>
<dbReference type="NCBIfam" id="TIGR00133">
    <property type="entry name" value="gatB"/>
    <property type="match status" value="1"/>
</dbReference>
<keyword evidence="10" id="KW-0496">Mitochondrion</keyword>
<dbReference type="Proteomes" id="UP000265703">
    <property type="component" value="Unassembled WGS sequence"/>
</dbReference>
<dbReference type="SUPFAM" id="SSF55931">
    <property type="entry name" value="Glutamine synthetase/guanido kinase"/>
    <property type="match status" value="1"/>
</dbReference>
<dbReference type="Gene3D" id="1.10.10.410">
    <property type="match status" value="1"/>
</dbReference>
<dbReference type="PANTHER" id="PTHR11659:SF0">
    <property type="entry name" value="GLUTAMYL-TRNA(GLN) AMIDOTRANSFERASE SUBUNIT B, MITOCHONDRIAL"/>
    <property type="match status" value="1"/>
</dbReference>
<evidence type="ECO:0000256" key="7">
    <source>
        <dbReference type="ARBA" id="ARBA00024799"/>
    </source>
</evidence>
<dbReference type="InterPro" id="IPR006075">
    <property type="entry name" value="Asn/Gln-tRNA_Trfase_suB/E_cat"/>
</dbReference>
<comment type="subunit">
    <text evidence="10">Subunit of the heterotrimeric GatCAB amidotransferase (AdT) complex, composed of A, B and C subunits.</text>
</comment>
<dbReference type="GO" id="GO:0032543">
    <property type="term" value="P:mitochondrial translation"/>
    <property type="evidence" value="ECO:0007669"/>
    <property type="project" value="UniProtKB-UniRule"/>
</dbReference>
<evidence type="ECO:0000256" key="4">
    <source>
        <dbReference type="ARBA" id="ARBA00022741"/>
    </source>
</evidence>
<dbReference type="InterPro" id="IPR003789">
    <property type="entry name" value="Asn/Gln_tRNA_amidoTrase-B-like"/>
</dbReference>
<comment type="similarity">
    <text evidence="1 10">Belongs to the GatB/GatE family. GatB subfamily.</text>
</comment>